<evidence type="ECO:0000313" key="2">
    <source>
        <dbReference type="Proteomes" id="UP001060035"/>
    </source>
</evidence>
<name>A0ABY3SS50_9VIRU</name>
<organism evidence="1 2">
    <name type="scientific">Leviviridae sp</name>
    <dbReference type="NCBI Taxonomy" id="2027243"/>
    <lineage>
        <taxon>Viruses</taxon>
        <taxon>Riboviria</taxon>
        <taxon>Orthornavirae</taxon>
        <taxon>Lenarviricota</taxon>
        <taxon>Leviviricetes</taxon>
        <taxon>Norzivirales</taxon>
        <taxon>Fiersviridae</taxon>
    </lineage>
</organism>
<sequence>MSRVIRDVSKNDQSANGGSAVWRVNGETFIADNTSVYTYNRRLRDLTGTPHTDGVLWLEKHDRSGIPYATGSAGDPGDPDPEHSYFTYTNYVVGRFRGDLGYSGFPGWPHDHYPGAVTHVLAETNPSRPNIVPGALLQDLWTLPKLLNELGSLIRSGNRAIGHKGVANTALAAKFGWVPLMNDVSDLLGVLENVARRNDELKRLFSEGGLRRRVRLGRKFSHSTSYPTVESGILGSPGFITYREDLSSQSDAWATVRWLPNGGPGAPTSDAERLNLARRTVLGATASGIFASSWDLIPWTWLLGWVVNIRDYVLAHGNTVPASPVGNVNLMMHTEDTFDYTPHYVPDWVAMGSGNTTNSWKTRIPFPATPTVSAHLPYITADRLSTLALLAVQRIRR</sequence>
<proteinExistence type="predicted"/>
<dbReference type="EMBL" id="MZ679615">
    <property type="protein sequence ID" value="UJQ85290.1"/>
    <property type="molecule type" value="Genomic_RNA"/>
</dbReference>
<dbReference type="Proteomes" id="UP001060035">
    <property type="component" value="Segment"/>
</dbReference>
<evidence type="ECO:0000313" key="1">
    <source>
        <dbReference type="EMBL" id="UJQ85290.1"/>
    </source>
</evidence>
<keyword evidence="2" id="KW-1185">Reference proteome</keyword>
<reference evidence="1" key="2">
    <citation type="journal article" date="2022" name="Nat. Microbiol.">
        <title>RNA viromes from terrestrial sites across China expand environmental viral diversity.</title>
        <authorList>
            <person name="Chiapello M."/>
            <person name="Rodriguez-Romero J."/>
            <person name="Ayllon M.A."/>
            <person name="Turina M."/>
        </authorList>
    </citation>
    <scope>NUCLEOTIDE SEQUENCE</scope>
    <source>
        <strain evidence="1">273-k141_242751</strain>
    </source>
</reference>
<accession>A0ABY3SS50</accession>
<protein>
    <submittedName>
        <fullName evidence="1">Maturation protein</fullName>
    </submittedName>
</protein>
<reference evidence="1" key="1">
    <citation type="submission" date="2021-05" db="EMBL/GenBank/DDBJ databases">
        <authorList>
            <person name="Chen Y.-M."/>
            <person name="Zhang Y.-Z."/>
        </authorList>
    </citation>
    <scope>NUCLEOTIDE SEQUENCE</scope>
    <source>
        <strain evidence="1">273-k141_242751</strain>
    </source>
</reference>